<dbReference type="PANTHER" id="PTHR43283:SF7">
    <property type="entry name" value="BETA-LACTAMASE-RELATED DOMAIN-CONTAINING PROTEIN"/>
    <property type="match status" value="1"/>
</dbReference>
<dbReference type="PANTHER" id="PTHR43283">
    <property type="entry name" value="BETA-LACTAMASE-RELATED"/>
    <property type="match status" value="1"/>
</dbReference>
<dbReference type="RefSeq" id="WP_045265078.1">
    <property type="nucleotide sequence ID" value="NZ_JYIV01000030.1"/>
</dbReference>
<dbReference type="InterPro" id="IPR001466">
    <property type="entry name" value="Beta-lactam-related"/>
</dbReference>
<proteinExistence type="predicted"/>
<feature type="domain" description="Beta-lactamase-related" evidence="1">
    <location>
        <begin position="29"/>
        <end position="262"/>
    </location>
</feature>
<dbReference type="Pfam" id="PF00144">
    <property type="entry name" value="Beta-lactamase"/>
    <property type="match status" value="1"/>
</dbReference>
<dbReference type="PATRIC" id="fig|82380.10.peg.3281"/>
<evidence type="ECO:0000313" key="2">
    <source>
        <dbReference type="EMBL" id="KJL18442.1"/>
    </source>
</evidence>
<dbReference type="Proteomes" id="UP000033725">
    <property type="component" value="Unassembled WGS sequence"/>
</dbReference>
<comment type="caution">
    <text evidence="2">The sequence shown here is derived from an EMBL/GenBank/DDBJ whole genome shotgun (WGS) entry which is preliminary data.</text>
</comment>
<reference evidence="2 3" key="1">
    <citation type="submission" date="2015-02" db="EMBL/GenBank/DDBJ databases">
        <title>Draft genome sequences of ten Microbacterium spp. with emphasis on heavy metal contaminated environments.</title>
        <authorList>
            <person name="Corretto E."/>
        </authorList>
    </citation>
    <scope>NUCLEOTIDE SEQUENCE [LARGE SCALE GENOMIC DNA]</scope>
    <source>
        <strain evidence="2 3">BEL163</strain>
    </source>
</reference>
<dbReference type="EMBL" id="JYIV01000030">
    <property type="protein sequence ID" value="KJL18442.1"/>
    <property type="molecule type" value="Genomic_DNA"/>
</dbReference>
<dbReference type="AlphaFoldDB" id="A0A0F0KBZ6"/>
<name>A0A0F0KBZ6_9MICO</name>
<accession>A0A0F0KBZ6</accession>
<dbReference type="InterPro" id="IPR012338">
    <property type="entry name" value="Beta-lactam/transpept-like"/>
</dbReference>
<gene>
    <name evidence="2" type="ORF">RN51_03275</name>
</gene>
<dbReference type="OrthoDB" id="9773047at2"/>
<dbReference type="SUPFAM" id="SSF56601">
    <property type="entry name" value="beta-lactamase/transpeptidase-like"/>
    <property type="match status" value="1"/>
</dbReference>
<evidence type="ECO:0000259" key="1">
    <source>
        <dbReference type="Pfam" id="PF00144"/>
    </source>
</evidence>
<protein>
    <submittedName>
        <fullName evidence="2">Beta-lactamase</fullName>
    </submittedName>
</protein>
<sequence length="291" mass="31984">MSRAQTVRDRIVERIEETGFGAHGLHVRVAAETADHRWTDDVREDVHSVAKGVCVLAAGLAADEGAVSFDVPVGTYLPDFELGEGVENVTLRDLLSMTSGIDLPWSETMMTVWPDLAREFLRRPSNGTSFQYSNASTYTAMAALASRVGDVGDYLDARLFRPLGIEDVEWERSPQGRIVAGGGLPLRTDELARLGLLIRERGAWEGRQLIAPEWVDAMHTEWRVAGENPSYDRYALAGWGGPGRAWRLHGAHGQLLIFLDDAVVTITAEDHFGADDIAAFAVETLEAARQR</sequence>
<dbReference type="InterPro" id="IPR050789">
    <property type="entry name" value="Diverse_Enzym_Activities"/>
</dbReference>
<organism evidence="2 3">
    <name type="scientific">Microbacterium oxydans</name>
    <dbReference type="NCBI Taxonomy" id="82380"/>
    <lineage>
        <taxon>Bacteria</taxon>
        <taxon>Bacillati</taxon>
        <taxon>Actinomycetota</taxon>
        <taxon>Actinomycetes</taxon>
        <taxon>Micrococcales</taxon>
        <taxon>Microbacteriaceae</taxon>
        <taxon>Microbacterium</taxon>
    </lineage>
</organism>
<evidence type="ECO:0000313" key="3">
    <source>
        <dbReference type="Proteomes" id="UP000033725"/>
    </source>
</evidence>
<dbReference type="Gene3D" id="3.40.710.10">
    <property type="entry name" value="DD-peptidase/beta-lactamase superfamily"/>
    <property type="match status" value="1"/>
</dbReference>